<evidence type="ECO:0000313" key="2">
    <source>
        <dbReference type="EMBL" id="MBK5932174.1"/>
    </source>
</evidence>
<keyword evidence="3" id="KW-1185">Reference proteome</keyword>
<name>A0AAJ0XGJ5_HALSE</name>
<dbReference type="EMBL" id="NHSF01000078">
    <property type="protein sequence ID" value="MBK5932174.1"/>
    <property type="molecule type" value="Genomic_DNA"/>
</dbReference>
<sequence length="121" mass="12481">MPAGGYHHAGHAGYAPGAYQQMPMAPQAGMGAGMGTGPGAGSGYSTPAPQPFFNLGNDRFLKGLLIGAAAAYLLTNENVQRTAIKGAVKLWGGLQGGVEELKERFHDAEAEIQTAESHKDA</sequence>
<accession>A0AAJ0XGJ5</accession>
<feature type="compositionally biased region" description="Gly residues" evidence="1">
    <location>
        <begin position="30"/>
        <end position="42"/>
    </location>
</feature>
<protein>
    <recommendedName>
        <fullName evidence="4">YtxH domain-containing protein</fullName>
    </recommendedName>
</protein>
<organism evidence="2 3">
    <name type="scientific">Halochromatium salexigens</name>
    <name type="common">Chromatium salexigens</name>
    <dbReference type="NCBI Taxonomy" id="49447"/>
    <lineage>
        <taxon>Bacteria</taxon>
        <taxon>Pseudomonadati</taxon>
        <taxon>Pseudomonadota</taxon>
        <taxon>Gammaproteobacteria</taxon>
        <taxon>Chromatiales</taxon>
        <taxon>Chromatiaceae</taxon>
        <taxon>Halochromatium</taxon>
    </lineage>
</organism>
<evidence type="ECO:0000313" key="3">
    <source>
        <dbReference type="Proteomes" id="UP001296967"/>
    </source>
</evidence>
<evidence type="ECO:0008006" key="4">
    <source>
        <dbReference type="Google" id="ProtNLM"/>
    </source>
</evidence>
<gene>
    <name evidence="2" type="ORF">CCR82_16950</name>
</gene>
<reference evidence="2" key="2">
    <citation type="journal article" date="2020" name="Microorganisms">
        <title>Osmotic Adaptation and Compatible Solute Biosynthesis of Phototrophic Bacteria as Revealed from Genome Analyses.</title>
        <authorList>
            <person name="Imhoff J.F."/>
            <person name="Rahn T."/>
            <person name="Kunzel S."/>
            <person name="Keller A."/>
            <person name="Neulinger S.C."/>
        </authorList>
    </citation>
    <scope>NUCLEOTIDE SEQUENCE</scope>
    <source>
        <strain evidence="2">DSM 4395</strain>
    </source>
</reference>
<feature type="region of interest" description="Disordered" evidence="1">
    <location>
        <begin position="25"/>
        <end position="47"/>
    </location>
</feature>
<dbReference type="AlphaFoldDB" id="A0AAJ0XGJ5"/>
<evidence type="ECO:0000256" key="1">
    <source>
        <dbReference type="SAM" id="MobiDB-lite"/>
    </source>
</evidence>
<reference evidence="2" key="1">
    <citation type="submission" date="2017-05" db="EMBL/GenBank/DDBJ databases">
        <authorList>
            <person name="Imhoff J.F."/>
            <person name="Rahn T."/>
            <person name="Kuenzel S."/>
            <person name="Neulinger S.C."/>
        </authorList>
    </citation>
    <scope>NUCLEOTIDE SEQUENCE</scope>
    <source>
        <strain evidence="2">DSM 4395</strain>
    </source>
</reference>
<comment type="caution">
    <text evidence="2">The sequence shown here is derived from an EMBL/GenBank/DDBJ whole genome shotgun (WGS) entry which is preliminary data.</text>
</comment>
<proteinExistence type="predicted"/>
<dbReference type="Proteomes" id="UP001296967">
    <property type="component" value="Unassembled WGS sequence"/>
</dbReference>